<dbReference type="Pfam" id="PF00753">
    <property type="entry name" value="Lactamase_B"/>
    <property type="match status" value="1"/>
</dbReference>
<evidence type="ECO:0000259" key="1">
    <source>
        <dbReference type="SMART" id="SM00849"/>
    </source>
</evidence>
<evidence type="ECO:0000313" key="3">
    <source>
        <dbReference type="Proteomes" id="UP001314903"/>
    </source>
</evidence>
<dbReference type="PANTHER" id="PTHR42951">
    <property type="entry name" value="METALLO-BETA-LACTAMASE DOMAIN-CONTAINING"/>
    <property type="match status" value="1"/>
</dbReference>
<dbReference type="InterPro" id="IPR001279">
    <property type="entry name" value="Metallo-B-lactamas"/>
</dbReference>
<dbReference type="Gene3D" id="3.60.15.10">
    <property type="entry name" value="Ribonuclease Z/Hydroxyacylglutathione hydrolase-like"/>
    <property type="match status" value="1"/>
</dbReference>
<dbReference type="CDD" id="cd07743">
    <property type="entry name" value="metallo-hydrolase-like_MBL-fold"/>
    <property type="match status" value="1"/>
</dbReference>
<dbReference type="InterPro" id="IPR036866">
    <property type="entry name" value="RibonucZ/Hydroxyglut_hydro"/>
</dbReference>
<proteinExistence type="predicted"/>
<feature type="domain" description="Metallo-beta-lactamase" evidence="1">
    <location>
        <begin position="16"/>
        <end position="208"/>
    </location>
</feature>
<gene>
    <name evidence="2" type="ORF">J2Z35_002655</name>
</gene>
<dbReference type="InterPro" id="IPR050855">
    <property type="entry name" value="NDM-1-like"/>
</dbReference>
<dbReference type="PANTHER" id="PTHR42951:SF14">
    <property type="entry name" value="METALLO-BETA-LACTAMASE SUPERFAMILY PROTEIN"/>
    <property type="match status" value="1"/>
</dbReference>
<name>A0ABS4KM01_9FIRM</name>
<protein>
    <submittedName>
        <fullName evidence="2">Glyoxylase-like metal-dependent hydrolase (Beta-lactamase superfamily II)</fullName>
    </submittedName>
</protein>
<reference evidence="2 3" key="1">
    <citation type="submission" date="2021-03" db="EMBL/GenBank/DDBJ databases">
        <title>Genomic Encyclopedia of Type Strains, Phase IV (KMG-IV): sequencing the most valuable type-strain genomes for metagenomic binning, comparative biology and taxonomic classification.</title>
        <authorList>
            <person name="Goeker M."/>
        </authorList>
    </citation>
    <scope>NUCLEOTIDE SEQUENCE [LARGE SCALE GENOMIC DNA]</scope>
    <source>
        <strain evidence="2 3">DSM 27512</strain>
    </source>
</reference>
<organism evidence="2 3">
    <name type="scientific">Acetoanaerobium pronyense</name>
    <dbReference type="NCBI Taxonomy" id="1482736"/>
    <lineage>
        <taxon>Bacteria</taxon>
        <taxon>Bacillati</taxon>
        <taxon>Bacillota</taxon>
        <taxon>Clostridia</taxon>
        <taxon>Peptostreptococcales</taxon>
        <taxon>Filifactoraceae</taxon>
        <taxon>Acetoanaerobium</taxon>
    </lineage>
</organism>
<accession>A0ABS4KM01</accession>
<dbReference type="SMART" id="SM00849">
    <property type="entry name" value="Lactamase_B"/>
    <property type="match status" value="1"/>
</dbReference>
<sequence>MEIKKIKGHSSYIKGGTNTGIFTFKDKSILVIDPGLSTSRGRRLAEFFKKNELRARYCITSHEHLDHFEAYRPIKDAFSGCSFYCAKESRAFLENPKMFYTYVYGAKPNKRLLGQAKASSFDLDIEDSLIEGEIKLNDIKFHIVDLKGHSHGLAGIITEDKVFYVGDALFDYHIMEKYDFPFIFDLEEYLNSLDKIKNSDFEFALLSHSKEVYDKEQTMDLVEKNRENVFKYRDQIKEFLNEPYTREDLLSDIIELNGLKLDYKEYHYYYSTLGSFITHLMDNNEVEFQIENGKMYYYKTL</sequence>
<comment type="caution">
    <text evidence="2">The sequence shown here is derived from an EMBL/GenBank/DDBJ whole genome shotgun (WGS) entry which is preliminary data.</text>
</comment>
<evidence type="ECO:0000313" key="2">
    <source>
        <dbReference type="EMBL" id="MBP2028818.1"/>
    </source>
</evidence>
<dbReference type="SUPFAM" id="SSF56281">
    <property type="entry name" value="Metallo-hydrolase/oxidoreductase"/>
    <property type="match status" value="1"/>
</dbReference>
<dbReference type="RefSeq" id="WP_209661878.1">
    <property type="nucleotide sequence ID" value="NZ_JAGGLI010000042.1"/>
</dbReference>
<dbReference type="EMBL" id="JAGGLI010000042">
    <property type="protein sequence ID" value="MBP2028818.1"/>
    <property type="molecule type" value="Genomic_DNA"/>
</dbReference>
<dbReference type="Proteomes" id="UP001314903">
    <property type="component" value="Unassembled WGS sequence"/>
</dbReference>
<keyword evidence="3" id="KW-1185">Reference proteome</keyword>